<protein>
    <submittedName>
        <fullName evidence="4">UAF30-subunit of RNA polymerase I transcription factor</fullName>
    </submittedName>
</protein>
<dbReference type="SUPFAM" id="SSF109715">
    <property type="entry name" value="DEK C-terminal domain"/>
    <property type="match status" value="1"/>
</dbReference>
<dbReference type="InterPro" id="IPR003121">
    <property type="entry name" value="SWIB_MDM2_domain"/>
</dbReference>
<keyword evidence="5" id="KW-1185">Reference proteome</keyword>
<dbReference type="PANTHER" id="PTHR13844">
    <property type="entry name" value="SWI/SNF-RELATED MATRIX-ASSOCIATED ACTIN-DEPENDENT REGULATOR OF CHROMATIN SUBFAMILY D"/>
    <property type="match status" value="1"/>
</dbReference>
<dbReference type="Pfam" id="PF08766">
    <property type="entry name" value="DEK_C"/>
    <property type="match status" value="1"/>
</dbReference>
<dbReference type="Gene3D" id="1.10.10.60">
    <property type="entry name" value="Homeodomain-like"/>
    <property type="match status" value="1"/>
</dbReference>
<dbReference type="InterPro" id="IPR014876">
    <property type="entry name" value="DEK_C"/>
</dbReference>
<dbReference type="PROSITE" id="PS51998">
    <property type="entry name" value="DEK_C"/>
    <property type="match status" value="1"/>
</dbReference>
<dbReference type="InterPro" id="IPR019835">
    <property type="entry name" value="SWIB_domain"/>
</dbReference>
<dbReference type="Proteomes" id="UP000582016">
    <property type="component" value="Unassembled WGS sequence"/>
</dbReference>
<dbReference type="EMBL" id="JAAOAQ010000134">
    <property type="protein sequence ID" value="KAF5565149.1"/>
    <property type="molecule type" value="Genomic_DNA"/>
</dbReference>
<dbReference type="Gene3D" id="1.10.245.10">
    <property type="entry name" value="SWIB/MDM2 domain"/>
    <property type="match status" value="1"/>
</dbReference>
<accession>A0A8H5NH30</accession>
<dbReference type="PROSITE" id="PS51925">
    <property type="entry name" value="SWIB_MDM2"/>
    <property type="match status" value="1"/>
</dbReference>
<feature type="compositionally biased region" description="Low complexity" evidence="1">
    <location>
        <begin position="116"/>
        <end position="125"/>
    </location>
</feature>
<feature type="compositionally biased region" description="Basic residues" evidence="1">
    <location>
        <begin position="142"/>
        <end position="156"/>
    </location>
</feature>
<feature type="domain" description="DM2" evidence="2">
    <location>
        <begin position="181"/>
        <end position="258"/>
    </location>
</feature>
<dbReference type="OrthoDB" id="10251073at2759"/>
<evidence type="ECO:0000259" key="3">
    <source>
        <dbReference type="PROSITE" id="PS51998"/>
    </source>
</evidence>
<evidence type="ECO:0000256" key="1">
    <source>
        <dbReference type="SAM" id="MobiDB-lite"/>
    </source>
</evidence>
<name>A0A8H5NH30_9HYPO</name>
<dbReference type="Pfam" id="PF02201">
    <property type="entry name" value="SWIB"/>
    <property type="match status" value="1"/>
</dbReference>
<feature type="region of interest" description="Disordered" evidence="1">
    <location>
        <begin position="66"/>
        <end position="185"/>
    </location>
</feature>
<gene>
    <name evidence="4" type="ORF">FPHYL_4381</name>
</gene>
<dbReference type="AlphaFoldDB" id="A0A8H5NH30"/>
<dbReference type="SUPFAM" id="SSF47592">
    <property type="entry name" value="SWIB/MDM2 domain"/>
    <property type="match status" value="1"/>
</dbReference>
<proteinExistence type="predicted"/>
<organism evidence="4 5">
    <name type="scientific">Fusarium phyllophilum</name>
    <dbReference type="NCBI Taxonomy" id="47803"/>
    <lineage>
        <taxon>Eukaryota</taxon>
        <taxon>Fungi</taxon>
        <taxon>Dikarya</taxon>
        <taxon>Ascomycota</taxon>
        <taxon>Pezizomycotina</taxon>
        <taxon>Sordariomycetes</taxon>
        <taxon>Hypocreomycetidae</taxon>
        <taxon>Hypocreales</taxon>
        <taxon>Nectriaceae</taxon>
        <taxon>Fusarium</taxon>
        <taxon>Fusarium fujikuroi species complex</taxon>
    </lineage>
</organism>
<feature type="compositionally biased region" description="Polar residues" evidence="1">
    <location>
        <begin position="83"/>
        <end position="96"/>
    </location>
</feature>
<evidence type="ECO:0000313" key="5">
    <source>
        <dbReference type="Proteomes" id="UP000582016"/>
    </source>
</evidence>
<sequence length="262" mass="28918">MSVPLTTEELERYTAIIDDILETSDLETISRKKIRQGLENKLGGQDLSEQKNAIKRLIEARFDAVSGANNGIEPPSTVDYAANGTSDVGETEQSATPEPSRKKVKRSSSEEDADAKLAAQLQAQENSLARGRKTRGGDKAKPTKKKAAPRKKSAKKVKADDDSDLEPADGEVGKKRKAGGGFQKPFNLSETLSELVGETQLSRPQVVKKLWEHIKANDLQDPNDKRQIICDEKMQAVFKQARVDMFRMNKDIGSHLYPVGEE</sequence>
<evidence type="ECO:0000313" key="4">
    <source>
        <dbReference type="EMBL" id="KAF5565149.1"/>
    </source>
</evidence>
<reference evidence="4 5" key="1">
    <citation type="submission" date="2020-05" db="EMBL/GenBank/DDBJ databases">
        <title>Identification and distribution of gene clusters putatively required for synthesis of sphingolipid metabolism inhibitors in phylogenetically diverse species of the filamentous fungus Fusarium.</title>
        <authorList>
            <person name="Kim H.-S."/>
            <person name="Busman M."/>
            <person name="Brown D.W."/>
            <person name="Divon H."/>
            <person name="Uhlig S."/>
            <person name="Proctor R.H."/>
        </authorList>
    </citation>
    <scope>NUCLEOTIDE SEQUENCE [LARGE SCALE GENOMIC DNA]</scope>
    <source>
        <strain evidence="4 5">NRRL 13617</strain>
    </source>
</reference>
<dbReference type="CDD" id="cd10567">
    <property type="entry name" value="SWIB-MDM2_like"/>
    <property type="match status" value="1"/>
</dbReference>
<comment type="caution">
    <text evidence="4">The sequence shown here is derived from an EMBL/GenBank/DDBJ whole genome shotgun (WGS) entry which is preliminary data.</text>
</comment>
<evidence type="ECO:0000259" key="2">
    <source>
        <dbReference type="PROSITE" id="PS51925"/>
    </source>
</evidence>
<dbReference type="SMART" id="SM00151">
    <property type="entry name" value="SWIB"/>
    <property type="match status" value="1"/>
</dbReference>
<feature type="domain" description="DEK-C" evidence="3">
    <location>
        <begin position="7"/>
        <end position="63"/>
    </location>
</feature>
<dbReference type="InterPro" id="IPR036885">
    <property type="entry name" value="SWIB_MDM2_dom_sf"/>
</dbReference>